<dbReference type="PROSITE" id="PS00478">
    <property type="entry name" value="LIM_DOMAIN_1"/>
    <property type="match status" value="1"/>
</dbReference>
<name>A0A076GDM8_9CAUD</name>
<keyword evidence="5" id="KW-1185">Reference proteome</keyword>
<keyword evidence="1" id="KW-0479">Metal-binding</keyword>
<evidence type="ECO:0000313" key="4">
    <source>
        <dbReference type="EMBL" id="AII28125.1"/>
    </source>
</evidence>
<accession>A0A076GDM8</accession>
<protein>
    <submittedName>
        <fullName evidence="4">LIM-type zinc finger domain containing protein</fullName>
    </submittedName>
</protein>
<dbReference type="RefSeq" id="YP_009056493.1">
    <property type="nucleotide sequence ID" value="NC_024792.1"/>
</dbReference>
<sequence length="77" mass="9042">MASNAKSQVNLTYLECEGCSNIVTIPRKKNKSRSKYHTKHMYCYKCKKKVAHIETKEDCFLPQWIKDRDIADEESND</sequence>
<evidence type="ECO:0000313" key="5">
    <source>
        <dbReference type="Proteomes" id="UP000028664"/>
    </source>
</evidence>
<proteinExistence type="predicted"/>
<evidence type="ECO:0000256" key="2">
    <source>
        <dbReference type="ARBA" id="ARBA00022833"/>
    </source>
</evidence>
<dbReference type="EMBL" id="KM051843">
    <property type="protein sequence ID" value="AII28125.1"/>
    <property type="molecule type" value="Genomic_DNA"/>
</dbReference>
<keyword evidence="2" id="KW-0862">Zinc</keyword>
<dbReference type="KEGG" id="vg:20283511"/>
<reference evidence="4 5" key="1">
    <citation type="submission" date="2014-06" db="EMBL/GenBank/DDBJ databases">
        <title>Bioinformatic genomic analysis of Bacillus phage Bobb.</title>
        <authorList>
            <person name="Lewis H.M.N."/>
            <person name="Temple L."/>
            <person name="Barth R.N."/>
            <person name="Bowles K.M."/>
            <person name="Churchin D.I."/>
            <person name="Scott-Croshaw C."/>
            <person name="Glasgow G.H."/>
            <person name="Gloe M.W."/>
            <person name="McGough T.M."/>
            <person name="Nutbrown S.A."/>
            <person name="Romulus S.R."/>
            <person name="Sanders K.A.M."/>
            <person name="Diachok C.R."/>
            <person name="Serigano J.P."/>
            <person name="Shin D."/>
            <person name="Suresh M.H."/>
            <person name="Conner A.R.N."/>
            <person name="Korba R.M."/>
            <person name="Livermore R.J."/>
            <person name="Rohlf M.B."/>
            <person name="Utterback S.D."/>
            <person name="Wilson V.E."/>
        </authorList>
    </citation>
    <scope>NUCLEOTIDE SEQUENCE [LARGE SCALE GENOMIC DNA]</scope>
</reference>
<feature type="domain" description="LIM zinc-binding" evidence="3">
    <location>
        <begin position="16"/>
        <end position="50"/>
    </location>
</feature>
<evidence type="ECO:0000259" key="3">
    <source>
        <dbReference type="PROSITE" id="PS00478"/>
    </source>
</evidence>
<organism evidence="4 5">
    <name type="scientific">Bacillus phage Bobb</name>
    <dbReference type="NCBI Taxonomy" id="1527469"/>
    <lineage>
        <taxon>Viruses</taxon>
        <taxon>Duplodnaviria</taxon>
        <taxon>Heunggongvirae</taxon>
        <taxon>Uroviricota</taxon>
        <taxon>Caudoviricetes</taxon>
        <taxon>Herelleviridae</taxon>
        <taxon>Bastillevirinae</taxon>
        <taxon>Agatevirus</taxon>
        <taxon>Agatevirus bobb</taxon>
    </lineage>
</organism>
<dbReference type="InterPro" id="IPR001781">
    <property type="entry name" value="Znf_LIM"/>
</dbReference>
<dbReference type="Proteomes" id="UP000028664">
    <property type="component" value="Segment"/>
</dbReference>
<dbReference type="GO" id="GO:0046872">
    <property type="term" value="F:metal ion binding"/>
    <property type="evidence" value="ECO:0007669"/>
    <property type="project" value="UniProtKB-KW"/>
</dbReference>
<dbReference type="GeneID" id="20283511"/>
<dbReference type="OrthoDB" id="20944at10239"/>
<evidence type="ECO:0000256" key="1">
    <source>
        <dbReference type="ARBA" id="ARBA00022723"/>
    </source>
</evidence>